<dbReference type="Pfam" id="PF01381">
    <property type="entry name" value="HTH_3"/>
    <property type="match status" value="1"/>
</dbReference>
<dbReference type="Gene3D" id="1.10.260.40">
    <property type="entry name" value="lambda repressor-like DNA-binding domains"/>
    <property type="match status" value="1"/>
</dbReference>
<dbReference type="RefSeq" id="WP_052812430.1">
    <property type="nucleotide sequence ID" value="NZ_CDNC01000001.1"/>
</dbReference>
<evidence type="ECO:0000313" key="3">
    <source>
        <dbReference type="EMBL" id="QEJ97925.1"/>
    </source>
</evidence>
<dbReference type="CDD" id="cd00093">
    <property type="entry name" value="HTH_XRE"/>
    <property type="match status" value="1"/>
</dbReference>
<gene>
    <name evidence="2" type="ORF">FUT82_02545</name>
    <name evidence="3" type="ORF">FUT82_07895</name>
</gene>
<organism evidence="3 4">
    <name type="scientific">Treponema phagedenis</name>
    <dbReference type="NCBI Taxonomy" id="162"/>
    <lineage>
        <taxon>Bacteria</taxon>
        <taxon>Pseudomonadati</taxon>
        <taxon>Spirochaetota</taxon>
        <taxon>Spirochaetia</taxon>
        <taxon>Spirochaetales</taxon>
        <taxon>Treponemataceae</taxon>
        <taxon>Treponema</taxon>
    </lineage>
</organism>
<feature type="domain" description="HTH cro/C1-type" evidence="1">
    <location>
        <begin position="24"/>
        <end position="78"/>
    </location>
</feature>
<dbReference type="PROSITE" id="PS50943">
    <property type="entry name" value="HTH_CROC1"/>
    <property type="match status" value="1"/>
</dbReference>
<evidence type="ECO:0000313" key="2">
    <source>
        <dbReference type="EMBL" id="QEJ96970.1"/>
    </source>
</evidence>
<dbReference type="InterPro" id="IPR010982">
    <property type="entry name" value="Lambda_DNA-bd_dom_sf"/>
</dbReference>
<evidence type="ECO:0000259" key="1">
    <source>
        <dbReference type="PROSITE" id="PS50943"/>
    </source>
</evidence>
<proteinExistence type="predicted"/>
<accession>A0AAE6ITD1</accession>
<protein>
    <submittedName>
        <fullName evidence="3">Helix-turn-helix transcriptional regulator</fullName>
    </submittedName>
</protein>
<dbReference type="GO" id="GO:0003677">
    <property type="term" value="F:DNA binding"/>
    <property type="evidence" value="ECO:0007669"/>
    <property type="project" value="InterPro"/>
</dbReference>
<dbReference type="SUPFAM" id="SSF47413">
    <property type="entry name" value="lambda repressor-like DNA-binding domains"/>
    <property type="match status" value="1"/>
</dbReference>
<name>A0AAE6ITD1_TREPH</name>
<dbReference type="EMBL" id="CP042817">
    <property type="protein sequence ID" value="QEJ96970.1"/>
    <property type="molecule type" value="Genomic_DNA"/>
</dbReference>
<dbReference type="EMBL" id="CP042817">
    <property type="protein sequence ID" value="QEJ97925.1"/>
    <property type="molecule type" value="Genomic_DNA"/>
</dbReference>
<evidence type="ECO:0000313" key="4">
    <source>
        <dbReference type="Proteomes" id="UP000323594"/>
    </source>
</evidence>
<dbReference type="AlphaFoldDB" id="A0AAE6ITD1"/>
<sequence>MNKSLDFYIKFRYLLYMLDFWIRVKDLIKEQNTTQDKIATQINERADNFSRWIQKDRLPDAEQSYKIADALGVSVEYLVTGKEKDNLPKITETKDLLLKAIENLDTMK</sequence>
<reference evidence="3 4" key="1">
    <citation type="submission" date="2019-08" db="EMBL/GenBank/DDBJ databases">
        <authorList>
            <person name="Kuhnert P."/>
        </authorList>
    </citation>
    <scope>NUCLEOTIDE SEQUENCE [LARGE SCALE GENOMIC DNA]</scope>
    <source>
        <strain evidence="3 4">B36.5</strain>
    </source>
</reference>
<dbReference type="SMART" id="SM00530">
    <property type="entry name" value="HTH_XRE"/>
    <property type="match status" value="1"/>
</dbReference>
<dbReference type="Proteomes" id="UP000323594">
    <property type="component" value="Chromosome"/>
</dbReference>
<dbReference type="InterPro" id="IPR001387">
    <property type="entry name" value="Cro/C1-type_HTH"/>
</dbReference>